<keyword evidence="3" id="KW-1185">Reference proteome</keyword>
<keyword evidence="1" id="KW-0472">Membrane</keyword>
<evidence type="ECO:0000256" key="1">
    <source>
        <dbReference type="SAM" id="Phobius"/>
    </source>
</evidence>
<feature type="transmembrane region" description="Helical" evidence="1">
    <location>
        <begin position="110"/>
        <end position="133"/>
    </location>
</feature>
<accession>A0ABT6C896</accession>
<feature type="transmembrane region" description="Helical" evidence="1">
    <location>
        <begin position="17"/>
        <end position="39"/>
    </location>
</feature>
<name>A0ABT6C896_9MICO</name>
<evidence type="ECO:0000313" key="2">
    <source>
        <dbReference type="EMBL" id="MDF8265095.1"/>
    </source>
</evidence>
<reference evidence="2 3" key="1">
    <citation type="submission" date="2023-03" db="EMBL/GenBank/DDBJ databases">
        <title>YIM 133296 draft genome.</title>
        <authorList>
            <person name="Xiong L."/>
        </authorList>
    </citation>
    <scope>NUCLEOTIDE SEQUENCE [LARGE SCALE GENOMIC DNA]</scope>
    <source>
        <strain evidence="2 3">YIM 133296</strain>
    </source>
</reference>
<dbReference type="Proteomes" id="UP001528912">
    <property type="component" value="Unassembled WGS sequence"/>
</dbReference>
<feature type="transmembrane region" description="Helical" evidence="1">
    <location>
        <begin position="59"/>
        <end position="83"/>
    </location>
</feature>
<feature type="transmembrane region" description="Helical" evidence="1">
    <location>
        <begin position="153"/>
        <end position="175"/>
    </location>
</feature>
<dbReference type="PANTHER" id="PTHR37305:SF1">
    <property type="entry name" value="MEMBRANE PROTEIN"/>
    <property type="match status" value="1"/>
</dbReference>
<keyword evidence="1" id="KW-1133">Transmembrane helix</keyword>
<protein>
    <submittedName>
        <fullName evidence="2">ABC transporter permease subunit</fullName>
    </submittedName>
</protein>
<evidence type="ECO:0000313" key="3">
    <source>
        <dbReference type="Proteomes" id="UP001528912"/>
    </source>
</evidence>
<comment type="caution">
    <text evidence="2">The sequence shown here is derived from an EMBL/GenBank/DDBJ whole genome shotgun (WGS) entry which is preliminary data.</text>
</comment>
<keyword evidence="1" id="KW-0812">Transmembrane</keyword>
<gene>
    <name evidence="2" type="ORF">P4R38_12635</name>
</gene>
<dbReference type="RefSeq" id="WP_277192426.1">
    <property type="nucleotide sequence ID" value="NZ_JAROAV010000031.1"/>
</dbReference>
<dbReference type="PANTHER" id="PTHR37305">
    <property type="entry name" value="INTEGRAL MEMBRANE PROTEIN-RELATED"/>
    <property type="match status" value="1"/>
</dbReference>
<feature type="transmembrane region" description="Helical" evidence="1">
    <location>
        <begin position="240"/>
        <end position="261"/>
    </location>
</feature>
<proteinExistence type="predicted"/>
<feature type="transmembrane region" description="Helical" evidence="1">
    <location>
        <begin position="182"/>
        <end position="201"/>
    </location>
</feature>
<organism evidence="2 3">
    <name type="scientific">Luteipulveratus flavus</name>
    <dbReference type="NCBI Taxonomy" id="3031728"/>
    <lineage>
        <taxon>Bacteria</taxon>
        <taxon>Bacillati</taxon>
        <taxon>Actinomycetota</taxon>
        <taxon>Actinomycetes</taxon>
        <taxon>Micrococcales</taxon>
        <taxon>Dermacoccaceae</taxon>
        <taxon>Luteipulveratus</taxon>
    </lineage>
</organism>
<dbReference type="EMBL" id="JAROAV010000031">
    <property type="protein sequence ID" value="MDF8265095.1"/>
    <property type="molecule type" value="Genomic_DNA"/>
</dbReference>
<sequence>MGAAIRSELRKIFTTRLWWGMAIPIVLLAAGVTALLAATSEPEKANPDLGVPAMSQTQFAINTYTGAVGLGYLLTMCVGIVAIGSEYRHQTITSTFLAVPHRTRVMAAKVVALLVTGAFYGLLFVVAAVAAGAAVLSSRGLSTFGEGFAVPRALLLMLLVLGLWALIGLGAGILIPNQVAALMIMVGIAWILEPILGGVLASQDWGEGVSKFFPSRATQAMLSQQSTGINDSVPVERLSWPAGALVLLAYSALLAGIGTWLTTRRDVS</sequence>